<dbReference type="Pfam" id="PF01205">
    <property type="entry name" value="Impact_N"/>
    <property type="match status" value="1"/>
</dbReference>
<evidence type="ECO:0000259" key="2">
    <source>
        <dbReference type="Pfam" id="PF01205"/>
    </source>
</evidence>
<gene>
    <name evidence="3" type="primary">yigZ</name>
    <name evidence="3" type="ORF">AQZ59_01713</name>
</gene>
<evidence type="ECO:0000313" key="4">
    <source>
        <dbReference type="Proteomes" id="UP000054404"/>
    </source>
</evidence>
<accession>A0A0W1KIK3</accession>
<comment type="similarity">
    <text evidence="1">Belongs to the IMPACT family.</text>
</comment>
<reference evidence="3 4" key="1">
    <citation type="submission" date="2015-11" db="EMBL/GenBank/DDBJ databases">
        <title>Draft Genome Sequence of the Type Strain Trueperella bernardiae LCDC 89-0504T, Isolated from Blood Culture.</title>
        <authorList>
            <person name="Bernier A.-M."/>
            <person name="Bernard K."/>
        </authorList>
    </citation>
    <scope>NUCLEOTIDE SEQUENCE [LARGE SCALE GENOMIC DNA]</scope>
    <source>
        <strain evidence="3 4">LCDC 89-0504</strain>
    </source>
</reference>
<dbReference type="GO" id="GO:0003735">
    <property type="term" value="F:structural constituent of ribosome"/>
    <property type="evidence" value="ECO:0007669"/>
    <property type="project" value="InterPro"/>
</dbReference>
<comment type="caution">
    <text evidence="3">The sequence shown here is derived from an EMBL/GenBank/DDBJ whole genome shotgun (WGS) entry which is preliminary data.</text>
</comment>
<name>A0A0W1KIK3_9ACTO</name>
<evidence type="ECO:0000313" key="3">
    <source>
        <dbReference type="EMBL" id="KTF03463.1"/>
    </source>
</evidence>
<dbReference type="PROSITE" id="PS00910">
    <property type="entry name" value="UPF0029"/>
    <property type="match status" value="1"/>
</dbReference>
<evidence type="ECO:0000256" key="1">
    <source>
        <dbReference type="ARBA" id="ARBA00007665"/>
    </source>
</evidence>
<dbReference type="RefSeq" id="WP_062614221.1">
    <property type="nucleotide sequence ID" value="NZ_LNIZ01000010.1"/>
</dbReference>
<dbReference type="GO" id="GO:0006412">
    <property type="term" value="P:translation"/>
    <property type="evidence" value="ECO:0007669"/>
    <property type="project" value="InterPro"/>
</dbReference>
<dbReference type="InterPro" id="IPR023582">
    <property type="entry name" value="Impact"/>
</dbReference>
<dbReference type="GO" id="GO:0006446">
    <property type="term" value="P:regulation of translational initiation"/>
    <property type="evidence" value="ECO:0007669"/>
    <property type="project" value="TreeGrafter"/>
</dbReference>
<dbReference type="PANTHER" id="PTHR16301:SF20">
    <property type="entry name" value="IMPACT FAMILY MEMBER YIGZ"/>
    <property type="match status" value="1"/>
</dbReference>
<dbReference type="GO" id="GO:0005840">
    <property type="term" value="C:ribosome"/>
    <property type="evidence" value="ECO:0007669"/>
    <property type="project" value="InterPro"/>
</dbReference>
<proteinExistence type="inferred from homology"/>
<dbReference type="PANTHER" id="PTHR16301">
    <property type="entry name" value="IMPACT-RELATED"/>
    <property type="match status" value="1"/>
</dbReference>
<dbReference type="Proteomes" id="UP000054404">
    <property type="component" value="Unassembled WGS sequence"/>
</dbReference>
<protein>
    <submittedName>
        <fullName evidence="3">IMPACT family member YigZ</fullName>
    </submittedName>
</protein>
<feature type="domain" description="Impact N-terminal" evidence="2">
    <location>
        <begin position="17"/>
        <end position="124"/>
    </location>
</feature>
<dbReference type="OrthoDB" id="9813771at2"/>
<dbReference type="InterPro" id="IPR020569">
    <property type="entry name" value="UPF0029_Impact_CS"/>
</dbReference>
<dbReference type="AlphaFoldDB" id="A0A0W1KIK3"/>
<dbReference type="GO" id="GO:0005737">
    <property type="term" value="C:cytoplasm"/>
    <property type="evidence" value="ECO:0007669"/>
    <property type="project" value="TreeGrafter"/>
</dbReference>
<dbReference type="Gene3D" id="3.30.230.30">
    <property type="entry name" value="Impact, N-terminal domain"/>
    <property type="match status" value="1"/>
</dbReference>
<dbReference type="PROSITE" id="PS00732">
    <property type="entry name" value="RIBOSOMAL_S16"/>
    <property type="match status" value="1"/>
</dbReference>
<dbReference type="EMBL" id="LNIZ01000010">
    <property type="protein sequence ID" value="KTF03463.1"/>
    <property type="molecule type" value="Genomic_DNA"/>
</dbReference>
<dbReference type="InterPro" id="IPR036956">
    <property type="entry name" value="Impact_N_sf"/>
</dbReference>
<organism evidence="3 4">
    <name type="scientific">Trueperella bernardiae</name>
    <dbReference type="NCBI Taxonomy" id="59561"/>
    <lineage>
        <taxon>Bacteria</taxon>
        <taxon>Bacillati</taxon>
        <taxon>Actinomycetota</taxon>
        <taxon>Actinomycetes</taxon>
        <taxon>Actinomycetales</taxon>
        <taxon>Actinomycetaceae</taxon>
        <taxon>Trueperella</taxon>
    </lineage>
</organism>
<dbReference type="InterPro" id="IPR020568">
    <property type="entry name" value="Ribosomal_Su5_D2-typ_SF"/>
</dbReference>
<dbReference type="SUPFAM" id="SSF54211">
    <property type="entry name" value="Ribosomal protein S5 domain 2-like"/>
    <property type="match status" value="1"/>
</dbReference>
<dbReference type="InterPro" id="IPR020592">
    <property type="entry name" value="Ribosomal_bS16_CS"/>
</dbReference>
<keyword evidence="4" id="KW-1185">Reference proteome</keyword>
<dbReference type="InterPro" id="IPR001498">
    <property type="entry name" value="Impact_N"/>
</dbReference>
<dbReference type="PATRIC" id="fig|59561.3.peg.1703"/>
<dbReference type="STRING" id="59561.AQZ59_01713"/>
<sequence>MTELRLTRPGRAEIEIKRSRFIALSRPAASAEEARALLADARAEFPDARHHCSAYVVSVPSAQPILHSSDDGEPSGTAGRPMLDVLTGNELMDVAVVVVRYFGGTLLGTGGLVRAYSDAVREVLSGEPVTRRITRPLMRVTAMHATAGKLEADLRGRGFDVVGTEYGPTRAHIDVAAGQGFAEDVAELSAGAAQVEVVGVVVRDVPAGTLPTW</sequence>